<sequence>MKSSIQVRNITIGEGKPKVCVPIVGKTLAEINEALQVIANQQIDLIEWRADFFQAVDDMNQVTTVLKEIRQQLQTSPIIFTFRTAEEGGNKKFSLDAYSQLYQGVIHTGLIDFIDIELFIEASTRNELVASAKQNEVLTIISNHDFAKTPSKEAIINRLKLAQDIGGDVAKIAVMPTNPGDVLTLLEATYTMAETYATIPIITMAMDQLGTLSRTVGGLFGSSVTFASITKSSAPGQVNIKELQQMLDYFYTS</sequence>
<comment type="subunit">
    <text evidence="5">Homodimer.</text>
</comment>
<evidence type="ECO:0000313" key="6">
    <source>
        <dbReference type="EMBL" id="RBO98040.1"/>
    </source>
</evidence>
<keyword evidence="2 5" id="KW-0057">Aromatic amino acid biosynthesis</keyword>
<comment type="pathway">
    <text evidence="5">Metabolic intermediate biosynthesis; chorismate biosynthesis; chorismate from D-erythrose 4-phosphate and phosphoenolpyruvate: step 3/7.</text>
</comment>
<feature type="binding site" evidence="5">
    <location>
        <begin position="47"/>
        <end position="49"/>
    </location>
    <ligand>
        <name>3-dehydroquinate</name>
        <dbReference type="ChEBI" id="CHEBI:32364"/>
    </ligand>
</feature>
<dbReference type="InterPro" id="IPR013785">
    <property type="entry name" value="Aldolase_TIM"/>
</dbReference>
<dbReference type="InterPro" id="IPR001381">
    <property type="entry name" value="DHquinase_I"/>
</dbReference>
<dbReference type="GO" id="GO:0003855">
    <property type="term" value="F:3-dehydroquinate dehydratase activity"/>
    <property type="evidence" value="ECO:0007669"/>
    <property type="project" value="UniProtKB-UniRule"/>
</dbReference>
<feature type="binding site" evidence="5">
    <location>
        <position position="237"/>
    </location>
    <ligand>
        <name>3-dehydroquinate</name>
        <dbReference type="ChEBI" id="CHEBI:32364"/>
    </ligand>
</feature>
<feature type="binding site" evidence="5">
    <location>
        <position position="214"/>
    </location>
    <ligand>
        <name>3-dehydroquinate</name>
        <dbReference type="ChEBI" id="CHEBI:32364"/>
    </ligand>
</feature>
<feature type="binding site" evidence="5">
    <location>
        <position position="83"/>
    </location>
    <ligand>
        <name>3-dehydroquinate</name>
        <dbReference type="ChEBI" id="CHEBI:32364"/>
    </ligand>
</feature>
<dbReference type="SUPFAM" id="SSF51569">
    <property type="entry name" value="Aldolase"/>
    <property type="match status" value="1"/>
</dbReference>
<dbReference type="UniPathway" id="UPA00053">
    <property type="reaction ID" value="UER00086"/>
</dbReference>
<dbReference type="GO" id="GO:0008652">
    <property type="term" value="P:amino acid biosynthetic process"/>
    <property type="evidence" value="ECO:0007669"/>
    <property type="project" value="UniProtKB-KW"/>
</dbReference>
<dbReference type="Proteomes" id="UP000252254">
    <property type="component" value="Unassembled WGS sequence"/>
</dbReference>
<feature type="active site" description="Proton donor/acceptor" evidence="5">
    <location>
        <position position="144"/>
    </location>
</feature>
<keyword evidence="4 5" id="KW-0704">Schiff base</keyword>
<dbReference type="HAMAP" id="MF_00214">
    <property type="entry name" value="AroD"/>
    <property type="match status" value="1"/>
</dbReference>
<dbReference type="NCBIfam" id="TIGR01093">
    <property type="entry name" value="aroD"/>
    <property type="match status" value="1"/>
</dbReference>
<evidence type="ECO:0000256" key="4">
    <source>
        <dbReference type="ARBA" id="ARBA00023270"/>
    </source>
</evidence>
<evidence type="ECO:0000313" key="7">
    <source>
        <dbReference type="Proteomes" id="UP000252254"/>
    </source>
</evidence>
<dbReference type="PANTHER" id="PTHR43699">
    <property type="entry name" value="3-DEHYDROQUINATE DEHYDRATASE"/>
    <property type="match status" value="1"/>
</dbReference>
<keyword evidence="3 5" id="KW-0456">Lyase</keyword>
<reference evidence="6 7" key="1">
    <citation type="submission" date="2018-06" db="EMBL/GenBank/DDBJ databases">
        <title>Genomic Encyclopedia of Type Strains, Phase IV (KMG-IV): sequencing the most valuable type-strain genomes for metagenomic binning, comparative biology and taxonomic classification.</title>
        <authorList>
            <person name="Goeker M."/>
        </authorList>
    </citation>
    <scope>NUCLEOTIDE SEQUENCE [LARGE SCALE GENOMIC DNA]</scope>
    <source>
        <strain evidence="6 7">DSM 15140</strain>
    </source>
</reference>
<dbReference type="RefSeq" id="WP_113868888.1">
    <property type="nucleotide sequence ID" value="NZ_BAABQN010000008.1"/>
</dbReference>
<dbReference type="EC" id="4.2.1.10" evidence="5"/>
<evidence type="ECO:0000256" key="2">
    <source>
        <dbReference type="ARBA" id="ARBA00023141"/>
    </source>
</evidence>
<dbReference type="PANTHER" id="PTHR43699:SF1">
    <property type="entry name" value="3-DEHYDROQUINATE DEHYDRATASE"/>
    <property type="match status" value="1"/>
</dbReference>
<dbReference type="GO" id="GO:0009423">
    <property type="term" value="P:chorismate biosynthetic process"/>
    <property type="evidence" value="ECO:0007669"/>
    <property type="project" value="UniProtKB-UniRule"/>
</dbReference>
<gene>
    <name evidence="5" type="primary">aroD</name>
    <name evidence="6" type="ORF">DES48_10661</name>
</gene>
<dbReference type="EMBL" id="QNRI01000006">
    <property type="protein sequence ID" value="RBO98040.1"/>
    <property type="molecule type" value="Genomic_DNA"/>
</dbReference>
<feature type="active site" description="Schiff-base intermediate with substrate" evidence="5">
    <location>
        <position position="171"/>
    </location>
</feature>
<dbReference type="AlphaFoldDB" id="A0A366E6P8"/>
<evidence type="ECO:0000256" key="3">
    <source>
        <dbReference type="ARBA" id="ARBA00023239"/>
    </source>
</evidence>
<comment type="similarity">
    <text evidence="5">Belongs to the type-I 3-dehydroquinase family.</text>
</comment>
<feature type="binding site" evidence="5">
    <location>
        <position position="233"/>
    </location>
    <ligand>
        <name>3-dehydroquinate</name>
        <dbReference type="ChEBI" id="CHEBI:32364"/>
    </ligand>
</feature>
<evidence type="ECO:0000256" key="1">
    <source>
        <dbReference type="ARBA" id="ARBA00001864"/>
    </source>
</evidence>
<accession>A0A366E6P8</accession>
<dbReference type="CDD" id="cd00502">
    <property type="entry name" value="DHQase_I"/>
    <property type="match status" value="1"/>
</dbReference>
<dbReference type="GO" id="GO:0009073">
    <property type="term" value="P:aromatic amino acid family biosynthetic process"/>
    <property type="evidence" value="ECO:0007669"/>
    <property type="project" value="UniProtKB-KW"/>
</dbReference>
<proteinExistence type="inferred from homology"/>
<comment type="caution">
    <text evidence="5">Lacks conserved residue(s) required for the propagation of feature annotation.</text>
</comment>
<dbReference type="Gene3D" id="3.20.20.70">
    <property type="entry name" value="Aldolase class I"/>
    <property type="match status" value="1"/>
</dbReference>
<organism evidence="6 7">
    <name type="scientific">Paraliobacillus ryukyuensis</name>
    <dbReference type="NCBI Taxonomy" id="200904"/>
    <lineage>
        <taxon>Bacteria</taxon>
        <taxon>Bacillati</taxon>
        <taxon>Bacillota</taxon>
        <taxon>Bacilli</taxon>
        <taxon>Bacillales</taxon>
        <taxon>Bacillaceae</taxon>
        <taxon>Paraliobacillus</taxon>
    </lineage>
</organism>
<dbReference type="InterPro" id="IPR050146">
    <property type="entry name" value="Type-I_3-dehydroquinase"/>
</dbReference>
<evidence type="ECO:0000256" key="5">
    <source>
        <dbReference type="HAMAP-Rule" id="MF_00214"/>
    </source>
</evidence>
<dbReference type="STRING" id="200904.GCA_900168775_00882"/>
<dbReference type="Pfam" id="PF01487">
    <property type="entry name" value="DHquinase_I"/>
    <property type="match status" value="1"/>
</dbReference>
<keyword evidence="7" id="KW-1185">Reference proteome</keyword>
<dbReference type="FunFam" id="3.20.20.70:FF:000047">
    <property type="entry name" value="3-dehydroquinate dehydratase"/>
    <property type="match status" value="1"/>
</dbReference>
<name>A0A366E6P8_9BACI</name>
<comment type="catalytic activity">
    <reaction evidence="1 5">
        <text>3-dehydroquinate = 3-dehydroshikimate + H2O</text>
        <dbReference type="Rhea" id="RHEA:21096"/>
        <dbReference type="ChEBI" id="CHEBI:15377"/>
        <dbReference type="ChEBI" id="CHEBI:16630"/>
        <dbReference type="ChEBI" id="CHEBI:32364"/>
        <dbReference type="EC" id="4.2.1.10"/>
    </reaction>
</comment>
<comment type="function">
    <text evidence="5">Involved in the third step of the chorismate pathway, which leads to the biosynthesis of aromatic amino acids. Catalyzes the cis-dehydration of 3-dehydroquinate (DHQ) and introduces the first double bond of the aromatic ring to yield 3-dehydroshikimate.</text>
</comment>
<keyword evidence="5" id="KW-0028">Amino-acid biosynthesis</keyword>
<protein>
    <recommendedName>
        <fullName evidence="5">3-dehydroquinate dehydratase</fullName>
        <shortName evidence="5">3-dehydroquinase</shortName>
        <ecNumber evidence="5">4.2.1.10</ecNumber>
    </recommendedName>
    <alternativeName>
        <fullName evidence="5">Type I DHQase</fullName>
    </alternativeName>
    <alternativeName>
        <fullName evidence="5">Type I dehydroquinase</fullName>
        <shortName evidence="5">DHQ1</shortName>
    </alternativeName>
</protein>
<comment type="caution">
    <text evidence="6">The sequence shown here is derived from an EMBL/GenBank/DDBJ whole genome shotgun (WGS) entry which is preliminary data.</text>
</comment>
<dbReference type="GO" id="GO:0046279">
    <property type="term" value="P:3,4-dihydroxybenzoate biosynthetic process"/>
    <property type="evidence" value="ECO:0007669"/>
    <property type="project" value="UniProtKB-ARBA"/>
</dbReference>
<dbReference type="OrthoDB" id="9813659at2"/>